<evidence type="ECO:0000256" key="2">
    <source>
        <dbReference type="SAM" id="Phobius"/>
    </source>
</evidence>
<dbReference type="GO" id="GO:0005739">
    <property type="term" value="C:mitochondrion"/>
    <property type="evidence" value="ECO:0007669"/>
    <property type="project" value="TreeGrafter"/>
</dbReference>
<dbReference type="AlphaFoldDB" id="A0A4V5ZXF3"/>
<name>A0A4V5ZXF3_STECR</name>
<dbReference type="GO" id="GO:0055088">
    <property type="term" value="P:lipid homeostasis"/>
    <property type="evidence" value="ECO:0007669"/>
    <property type="project" value="TreeGrafter"/>
</dbReference>
<dbReference type="OrthoDB" id="7457040at2759"/>
<dbReference type="Gene3D" id="3.40.50.1820">
    <property type="entry name" value="alpha/beta hydrolase"/>
    <property type="match status" value="1"/>
</dbReference>
<evidence type="ECO:0000259" key="3">
    <source>
        <dbReference type="Pfam" id="PF00561"/>
    </source>
</evidence>
<dbReference type="PANTHER" id="PTHR42886:SF29">
    <property type="entry name" value="PUMMELIG, ISOFORM A"/>
    <property type="match status" value="1"/>
</dbReference>
<feature type="transmembrane region" description="Helical" evidence="2">
    <location>
        <begin position="252"/>
        <end position="274"/>
    </location>
</feature>
<dbReference type="GO" id="GO:0005811">
    <property type="term" value="C:lipid droplet"/>
    <property type="evidence" value="ECO:0007669"/>
    <property type="project" value="TreeGrafter"/>
</dbReference>
<protein>
    <recommendedName>
        <fullName evidence="3">AB hydrolase-1 domain-containing protein</fullName>
    </recommendedName>
</protein>
<feature type="domain" description="AB hydrolase-1" evidence="3">
    <location>
        <begin position="133"/>
        <end position="257"/>
    </location>
</feature>
<dbReference type="PRINTS" id="PR00111">
    <property type="entry name" value="ABHYDROLASE"/>
</dbReference>
<reference evidence="4 5" key="2">
    <citation type="journal article" date="2019" name="G3 (Bethesda)">
        <title>Hybrid Assembly of the Genome of the Entomopathogenic Nematode Steinernema carpocapsae Identifies the X-Chromosome.</title>
        <authorList>
            <person name="Serra L."/>
            <person name="Macchietto M."/>
            <person name="Macias-Munoz A."/>
            <person name="McGill C.J."/>
            <person name="Rodriguez I.M."/>
            <person name="Rodriguez B."/>
            <person name="Murad R."/>
            <person name="Mortazavi A."/>
        </authorList>
    </citation>
    <scope>NUCLEOTIDE SEQUENCE [LARGE SCALE GENOMIC DNA]</scope>
    <source>
        <strain evidence="4 5">ALL</strain>
    </source>
</reference>
<feature type="transmembrane region" description="Helical" evidence="2">
    <location>
        <begin position="31"/>
        <end position="51"/>
    </location>
</feature>
<gene>
    <name evidence="4" type="ORF">L596_029080</name>
</gene>
<sequence length="415" mass="47998">MSVEHMDFDHRHAPHLSCSHTNHQSKNLFRLFFNLISWGIVLYVEFLYYFVKIVTFPFAYICSMFFGLFGGYLKLPQPSKEALDRAENELLSEAAKTTKIDHFTTEVLQRRSFLHSIRCDGNKSKTYSEEKIPLVLLHELGGGVGCWARNLGELANDRPTYALDLLGFGKSGRFDTSPCATLTELDYVTSIEEWRREMGIEKMILVGHSFGGFIAASYSLEHPSKVRHLILVEPWGFEEEPHVYENLIQVPIWMKGVAFLLSMFLPLFFVRIVGPLGIAPKVFRMFSTNLMRNFAPWRPAAFSHYFYQCNAQDPSGERSFRTISHFCWPKRPMIQRFVNVSSKLPVTFILGSRSNYNREVVKEIQEKRPESYTYVQEIWCGSRPHCERPEEFNNDVLCVAQVVDRGTDVLQPENF</sequence>
<dbReference type="GO" id="GO:0006654">
    <property type="term" value="P:phosphatidic acid biosynthetic process"/>
    <property type="evidence" value="ECO:0007669"/>
    <property type="project" value="TreeGrafter"/>
</dbReference>
<keyword evidence="2" id="KW-1133">Transmembrane helix</keyword>
<feature type="transmembrane region" description="Helical" evidence="2">
    <location>
        <begin position="57"/>
        <end position="75"/>
    </location>
</feature>
<accession>A0A4V5ZXF3</accession>
<evidence type="ECO:0000313" key="4">
    <source>
        <dbReference type="EMBL" id="TKR59405.1"/>
    </source>
</evidence>
<keyword evidence="2" id="KW-0812">Transmembrane</keyword>
<evidence type="ECO:0000313" key="5">
    <source>
        <dbReference type="Proteomes" id="UP000298663"/>
    </source>
</evidence>
<comment type="similarity">
    <text evidence="1">Belongs to the peptidase S33 family. ABHD4/ABHD5 subfamily.</text>
</comment>
<keyword evidence="2" id="KW-0472">Membrane</keyword>
<dbReference type="SUPFAM" id="SSF53474">
    <property type="entry name" value="alpha/beta-Hydrolases"/>
    <property type="match status" value="1"/>
</dbReference>
<proteinExistence type="inferred from homology"/>
<organism evidence="4 5">
    <name type="scientific">Steinernema carpocapsae</name>
    <name type="common">Entomopathogenic nematode</name>
    <dbReference type="NCBI Taxonomy" id="34508"/>
    <lineage>
        <taxon>Eukaryota</taxon>
        <taxon>Metazoa</taxon>
        <taxon>Ecdysozoa</taxon>
        <taxon>Nematoda</taxon>
        <taxon>Chromadorea</taxon>
        <taxon>Rhabditida</taxon>
        <taxon>Tylenchina</taxon>
        <taxon>Panagrolaimomorpha</taxon>
        <taxon>Strongyloidoidea</taxon>
        <taxon>Steinernematidae</taxon>
        <taxon>Steinernema</taxon>
    </lineage>
</organism>
<reference evidence="4 5" key="1">
    <citation type="journal article" date="2015" name="Genome Biol.">
        <title>Comparative genomics of Steinernema reveals deeply conserved gene regulatory networks.</title>
        <authorList>
            <person name="Dillman A.R."/>
            <person name="Macchietto M."/>
            <person name="Porter C.F."/>
            <person name="Rogers A."/>
            <person name="Williams B."/>
            <person name="Antoshechkin I."/>
            <person name="Lee M.M."/>
            <person name="Goodwin Z."/>
            <person name="Lu X."/>
            <person name="Lewis E.E."/>
            <person name="Goodrich-Blair H."/>
            <person name="Stock S.P."/>
            <person name="Adams B.J."/>
            <person name="Sternberg P.W."/>
            <person name="Mortazavi A."/>
        </authorList>
    </citation>
    <scope>NUCLEOTIDE SEQUENCE [LARGE SCALE GENOMIC DNA]</scope>
    <source>
        <strain evidence="4 5">ALL</strain>
    </source>
</reference>
<dbReference type="GO" id="GO:0052689">
    <property type="term" value="F:carboxylic ester hydrolase activity"/>
    <property type="evidence" value="ECO:0007669"/>
    <property type="project" value="TreeGrafter"/>
</dbReference>
<dbReference type="InterPro" id="IPR029058">
    <property type="entry name" value="AB_hydrolase_fold"/>
</dbReference>
<comment type="caution">
    <text evidence="4">The sequence shown here is derived from an EMBL/GenBank/DDBJ whole genome shotgun (WGS) entry which is preliminary data.</text>
</comment>
<evidence type="ECO:0000256" key="1">
    <source>
        <dbReference type="ARBA" id="ARBA00038097"/>
    </source>
</evidence>
<keyword evidence="5" id="KW-1185">Reference proteome</keyword>
<dbReference type="Pfam" id="PF00561">
    <property type="entry name" value="Abhydrolase_1"/>
    <property type="match status" value="1"/>
</dbReference>
<dbReference type="STRING" id="34508.A0A4V5ZXF3"/>
<dbReference type="InterPro" id="IPR000073">
    <property type="entry name" value="AB_hydrolase_1"/>
</dbReference>
<dbReference type="GO" id="GO:0042171">
    <property type="term" value="F:lysophosphatidic acid acyltransferase activity"/>
    <property type="evidence" value="ECO:0007669"/>
    <property type="project" value="TreeGrafter"/>
</dbReference>
<dbReference type="Proteomes" id="UP000298663">
    <property type="component" value="Unassembled WGS sequence"/>
</dbReference>
<dbReference type="EMBL" id="AZBU02000012">
    <property type="protein sequence ID" value="TKR59405.1"/>
    <property type="molecule type" value="Genomic_DNA"/>
</dbReference>
<dbReference type="PANTHER" id="PTHR42886">
    <property type="entry name" value="RE40534P-RELATED"/>
    <property type="match status" value="1"/>
</dbReference>